<dbReference type="EMBL" id="CAJFDI010000005">
    <property type="protein sequence ID" value="CAD5233227.1"/>
    <property type="molecule type" value="Genomic_DNA"/>
</dbReference>
<keyword evidence="3 6" id="KW-0812">Transmembrane</keyword>
<feature type="transmembrane region" description="Helical" evidence="6">
    <location>
        <begin position="217"/>
        <end position="235"/>
    </location>
</feature>
<dbReference type="Proteomes" id="UP000095284">
    <property type="component" value="Unplaced"/>
</dbReference>
<comment type="similarity">
    <text evidence="2">Belongs to the ammonium transporter (TC 2.A.49) family. Rh subfamily.</text>
</comment>
<dbReference type="InterPro" id="IPR029020">
    <property type="entry name" value="Ammonium/urea_transptr"/>
</dbReference>
<dbReference type="Gene3D" id="1.10.3430.10">
    <property type="entry name" value="Ammonium transporter AmtB like domains"/>
    <property type="match status" value="1"/>
</dbReference>
<dbReference type="OrthoDB" id="534912at2759"/>
<feature type="transmembrane region" description="Helical" evidence="6">
    <location>
        <begin position="89"/>
        <end position="106"/>
    </location>
</feature>
<dbReference type="SMR" id="A0A1I7SAN9"/>
<proteinExistence type="inferred from homology"/>
<keyword evidence="11" id="KW-1185">Reference proteome</keyword>
<feature type="transmembrane region" description="Helical" evidence="6">
    <location>
        <begin position="16"/>
        <end position="37"/>
    </location>
</feature>
<dbReference type="PRINTS" id="PR00342">
    <property type="entry name" value="RHESUSRHD"/>
</dbReference>
<protein>
    <submittedName>
        <fullName evidence="8">(pine wood nematode) hypothetical protein</fullName>
    </submittedName>
    <submittedName>
        <fullName evidence="12">Ammonium_transp domain-containing protein</fullName>
    </submittedName>
</protein>
<sequence>MPQQFYKMNVLQRRQFSFVAFVFQFIFILIFAIFVRYDFNAMPQGKSSQIYVNTDYPMFQDIHVMVMVGFGFLMSFLKRYGFSSISINLLLSAFVMQYVMILRGFLSHDFVTTGMFKISITDLIHADLSCVVVLISMGVLLGRLTPIQFLFLAFLETSFATLLEHILFTLLHINDSGRALVVHCFGAYFGLTVAKVCERSTLSETDTQGGYLEHSELFSMIGTLFLWIFFPSFNGATQITEDARYRAIMNTYLAMASCTLVTFMTSSLSDQMGRFNMLHIQSSTLSGGVAIGSVANVVLYPHHAILVGSLAALVSVVGHVFITPKLLEKRFQLYDTCGVHNLHGLPSLISGFCGVYLVLHYQPEEYAENIHTIYPFWKGGDMQGANRDKYVQAGYQLIGMFITLAVAVFGGIITGFILNRKILNKVQLNIPSFADTNYYVNAKFSLLGNSRVHEPLPLYHSMQTARIRTESEHHNGIPAVVPTQKRFF</sequence>
<dbReference type="InterPro" id="IPR002229">
    <property type="entry name" value="RhesusRHD"/>
</dbReference>
<evidence type="ECO:0000256" key="6">
    <source>
        <dbReference type="SAM" id="Phobius"/>
    </source>
</evidence>
<evidence type="ECO:0000256" key="5">
    <source>
        <dbReference type="ARBA" id="ARBA00023136"/>
    </source>
</evidence>
<dbReference type="EMBL" id="CAJFCV020000005">
    <property type="protein sequence ID" value="CAG9126935.1"/>
    <property type="molecule type" value="Genomic_DNA"/>
</dbReference>
<evidence type="ECO:0000313" key="11">
    <source>
        <dbReference type="Proteomes" id="UP000659654"/>
    </source>
</evidence>
<feature type="transmembrane region" description="Helical" evidence="6">
    <location>
        <begin position="397"/>
        <end position="418"/>
    </location>
</feature>
<feature type="transmembrane region" description="Helical" evidence="6">
    <location>
        <begin position="305"/>
        <end position="327"/>
    </location>
</feature>
<dbReference type="GO" id="GO:0008519">
    <property type="term" value="F:ammonium channel activity"/>
    <property type="evidence" value="ECO:0007669"/>
    <property type="project" value="InterPro"/>
</dbReference>
<dbReference type="GO" id="GO:0005886">
    <property type="term" value="C:plasma membrane"/>
    <property type="evidence" value="ECO:0007669"/>
    <property type="project" value="InterPro"/>
</dbReference>
<keyword evidence="4 6" id="KW-1133">Transmembrane helix</keyword>
<dbReference type="PANTHER" id="PTHR11730">
    <property type="entry name" value="AMMONIUM TRANSPORTER"/>
    <property type="match status" value="1"/>
</dbReference>
<dbReference type="Proteomes" id="UP000582659">
    <property type="component" value="Unassembled WGS sequence"/>
</dbReference>
<feature type="transmembrane region" description="Helical" evidence="6">
    <location>
        <begin position="118"/>
        <end position="142"/>
    </location>
</feature>
<evidence type="ECO:0000313" key="10">
    <source>
        <dbReference type="Proteomes" id="UP000095284"/>
    </source>
</evidence>
<dbReference type="GO" id="GO:0097272">
    <property type="term" value="P:ammonium homeostasis"/>
    <property type="evidence" value="ECO:0007669"/>
    <property type="project" value="TreeGrafter"/>
</dbReference>
<reference evidence="12" key="1">
    <citation type="submission" date="2016-11" db="UniProtKB">
        <authorList>
            <consortium name="WormBaseParasite"/>
        </authorList>
    </citation>
    <scope>IDENTIFICATION</scope>
</reference>
<dbReference type="PANTHER" id="PTHR11730:SF114">
    <property type="entry name" value="AMMONIUM TRANSPORTER AMTB-LIKE DOMAIN-CONTAINING PROTEIN"/>
    <property type="match status" value="1"/>
</dbReference>
<name>A0A1I7SAN9_BURXY</name>
<evidence type="ECO:0000313" key="9">
    <source>
        <dbReference type="EMBL" id="CAG9126935.1"/>
    </source>
</evidence>
<evidence type="ECO:0000256" key="4">
    <source>
        <dbReference type="ARBA" id="ARBA00022989"/>
    </source>
</evidence>
<dbReference type="eggNOG" id="KOG3796">
    <property type="taxonomic scope" value="Eukaryota"/>
</dbReference>
<dbReference type="AlphaFoldDB" id="A0A1I7SAN9"/>
<evidence type="ECO:0000256" key="3">
    <source>
        <dbReference type="ARBA" id="ARBA00022692"/>
    </source>
</evidence>
<gene>
    <name evidence="8" type="ORF">BXYJ_LOCUS13318</name>
</gene>
<feature type="transmembrane region" description="Helical" evidence="6">
    <location>
        <begin position="57"/>
        <end position="77"/>
    </location>
</feature>
<evidence type="ECO:0000313" key="12">
    <source>
        <dbReference type="WBParaSite" id="BXY_1008600.1"/>
    </source>
</evidence>
<organism evidence="10 12">
    <name type="scientific">Bursaphelenchus xylophilus</name>
    <name type="common">Pinewood nematode worm</name>
    <name type="synonym">Aphelenchoides xylophilus</name>
    <dbReference type="NCBI Taxonomy" id="6326"/>
    <lineage>
        <taxon>Eukaryota</taxon>
        <taxon>Metazoa</taxon>
        <taxon>Ecdysozoa</taxon>
        <taxon>Nematoda</taxon>
        <taxon>Chromadorea</taxon>
        <taxon>Rhabditida</taxon>
        <taxon>Tylenchina</taxon>
        <taxon>Tylenchomorpha</taxon>
        <taxon>Aphelenchoidea</taxon>
        <taxon>Aphelenchoididae</taxon>
        <taxon>Bursaphelenchus</taxon>
    </lineage>
</organism>
<dbReference type="SUPFAM" id="SSF111352">
    <property type="entry name" value="Ammonium transporter"/>
    <property type="match status" value="1"/>
</dbReference>
<dbReference type="InterPro" id="IPR024041">
    <property type="entry name" value="NH4_transpt_AmtB-like_dom"/>
</dbReference>
<keyword evidence="5 6" id="KW-0472">Membrane</keyword>
<feature type="transmembrane region" description="Helical" evidence="6">
    <location>
        <begin position="278"/>
        <end position="299"/>
    </location>
</feature>
<feature type="domain" description="Ammonium transporter AmtB-like" evidence="7">
    <location>
        <begin position="27"/>
        <end position="421"/>
    </location>
</feature>
<evidence type="ECO:0000313" key="8">
    <source>
        <dbReference type="EMBL" id="CAD5233227.1"/>
    </source>
</evidence>
<evidence type="ECO:0000256" key="1">
    <source>
        <dbReference type="ARBA" id="ARBA00004141"/>
    </source>
</evidence>
<evidence type="ECO:0000259" key="7">
    <source>
        <dbReference type="Pfam" id="PF00909"/>
    </source>
</evidence>
<reference evidence="9" key="2">
    <citation type="submission" date="2020-08" db="EMBL/GenBank/DDBJ databases">
        <authorList>
            <person name="Kikuchi T."/>
        </authorList>
    </citation>
    <scope>NUCLEOTIDE SEQUENCE</scope>
    <source>
        <strain evidence="8">Ka4C1</strain>
    </source>
</reference>
<comment type="subcellular location">
    <subcellularLocation>
        <location evidence="1">Membrane</location>
        <topology evidence="1">Multi-pass membrane protein</topology>
    </subcellularLocation>
</comment>
<feature type="transmembrane region" description="Helical" evidence="6">
    <location>
        <begin position="149"/>
        <end position="173"/>
    </location>
</feature>
<dbReference type="WBParaSite" id="BXY_1008600.1">
    <property type="protein sequence ID" value="BXY_1008600.1"/>
    <property type="gene ID" value="BXY_1008600"/>
</dbReference>
<accession>A0A1I7SAN9</accession>
<dbReference type="Pfam" id="PF00909">
    <property type="entry name" value="Ammonium_transp"/>
    <property type="match status" value="1"/>
</dbReference>
<evidence type="ECO:0000256" key="2">
    <source>
        <dbReference type="ARBA" id="ARBA00011036"/>
    </source>
</evidence>
<dbReference type="Proteomes" id="UP000659654">
    <property type="component" value="Unassembled WGS sequence"/>
</dbReference>
<feature type="transmembrane region" description="Helical" evidence="6">
    <location>
        <begin position="247"/>
        <end position="266"/>
    </location>
</feature>